<gene>
    <name evidence="1" type="ORF">DM05_1683</name>
</gene>
<protein>
    <submittedName>
        <fullName evidence="1">Uncharacterized protein</fullName>
    </submittedName>
</protein>
<name>A0A7Z1GVK3_9PSED</name>
<sequence>MYIAPNVGGGYTPMTLYLQLRHRLILSLRMSRLMYIAPNVGGGLPPMRECQLMHLPLTHRHRDVEP</sequence>
<organism evidence="1 2">
    <name type="scientific">Pseudomonas poae</name>
    <dbReference type="NCBI Taxonomy" id="200451"/>
    <lineage>
        <taxon>Bacteria</taxon>
        <taxon>Pseudomonadati</taxon>
        <taxon>Pseudomonadota</taxon>
        <taxon>Gammaproteobacteria</taxon>
        <taxon>Pseudomonadales</taxon>
        <taxon>Pseudomonadaceae</taxon>
        <taxon>Pseudomonas</taxon>
    </lineage>
</organism>
<evidence type="ECO:0000313" key="2">
    <source>
        <dbReference type="Proteomes" id="UP000221580"/>
    </source>
</evidence>
<reference evidence="1 2" key="2">
    <citation type="submission" date="2017-10" db="EMBL/GenBank/DDBJ databases">
        <title>Bacterial endophytes that colonize and modify switchgrass growth.</title>
        <authorList>
            <person name="Debolt S."/>
        </authorList>
    </citation>
    <scope>NUCLEOTIDE SEQUENCE [LARGE SCALE GENOMIC DNA]</scope>
    <source>
        <strain evidence="1 2">A2-S9</strain>
    </source>
</reference>
<dbReference type="EMBL" id="PDJN01000001">
    <property type="protein sequence ID" value="PFG71328.1"/>
    <property type="molecule type" value="Genomic_DNA"/>
</dbReference>
<dbReference type="Proteomes" id="UP000221580">
    <property type="component" value="Unassembled WGS sequence"/>
</dbReference>
<accession>A0A7Z1GVK3</accession>
<reference evidence="1 2" key="1">
    <citation type="submission" date="2017-09" db="EMBL/GenBank/DDBJ databases">
        <authorList>
            <person name="DeBolt S."/>
            <person name="Huntemann M."/>
            <person name="Clum A."/>
            <person name="Pillay M."/>
            <person name="Palaniappan K."/>
            <person name="Varghese N."/>
            <person name="Mikhailova N."/>
            <person name="Stamatis D."/>
            <person name="Reddy T."/>
            <person name="Daum C."/>
            <person name="Shapiro N."/>
            <person name="Ivanova N."/>
            <person name="Kyrpides N."/>
            <person name="Woyke T."/>
        </authorList>
    </citation>
    <scope>NUCLEOTIDE SEQUENCE [LARGE SCALE GENOMIC DNA]</scope>
    <source>
        <strain evidence="1 2">A2-S9</strain>
    </source>
</reference>
<proteinExistence type="predicted"/>
<evidence type="ECO:0000313" key="1">
    <source>
        <dbReference type="EMBL" id="PFG71328.1"/>
    </source>
</evidence>
<comment type="caution">
    <text evidence="1">The sequence shown here is derived from an EMBL/GenBank/DDBJ whole genome shotgun (WGS) entry which is preliminary data.</text>
</comment>
<dbReference type="AlphaFoldDB" id="A0A7Z1GVK3"/>